<evidence type="ECO:0000313" key="8">
    <source>
        <dbReference type="Proteomes" id="UP001237501"/>
    </source>
</evidence>
<keyword evidence="3 6" id="KW-0812">Transmembrane</keyword>
<feature type="transmembrane region" description="Helical" evidence="6">
    <location>
        <begin position="69"/>
        <end position="91"/>
    </location>
</feature>
<evidence type="ECO:0000256" key="3">
    <source>
        <dbReference type="ARBA" id="ARBA00022692"/>
    </source>
</evidence>
<feature type="transmembrane region" description="Helical" evidence="6">
    <location>
        <begin position="182"/>
        <end position="202"/>
    </location>
</feature>
<dbReference type="RefSeq" id="WP_284093645.1">
    <property type="nucleotide sequence ID" value="NZ_JAQTJC010000020.1"/>
</dbReference>
<accession>A0AAW6VJQ1</accession>
<evidence type="ECO:0000256" key="5">
    <source>
        <dbReference type="ARBA" id="ARBA00023136"/>
    </source>
</evidence>
<dbReference type="PANTHER" id="PTHR30086">
    <property type="entry name" value="ARGININE EXPORTER PROTEIN ARGO"/>
    <property type="match status" value="1"/>
</dbReference>
<feature type="transmembrane region" description="Helical" evidence="6">
    <location>
        <begin position="39"/>
        <end position="63"/>
    </location>
</feature>
<organism evidence="7 8">
    <name type="scientific">Aliarcobacter butzleri</name>
    <dbReference type="NCBI Taxonomy" id="28197"/>
    <lineage>
        <taxon>Bacteria</taxon>
        <taxon>Pseudomonadati</taxon>
        <taxon>Campylobacterota</taxon>
        <taxon>Epsilonproteobacteria</taxon>
        <taxon>Campylobacterales</taxon>
        <taxon>Arcobacteraceae</taxon>
        <taxon>Aliarcobacter</taxon>
    </lineage>
</organism>
<keyword evidence="5 6" id="KW-0472">Membrane</keyword>
<evidence type="ECO:0000313" key="7">
    <source>
        <dbReference type="EMBL" id="MDK2042414.1"/>
    </source>
</evidence>
<name>A0AAW6VJQ1_9BACT</name>
<evidence type="ECO:0000256" key="6">
    <source>
        <dbReference type="SAM" id="Phobius"/>
    </source>
</evidence>
<comment type="caution">
    <text evidence="7">The sequence shown here is derived from an EMBL/GenBank/DDBJ whole genome shotgun (WGS) entry which is preliminary data.</text>
</comment>
<dbReference type="PIRSF" id="PIRSF006324">
    <property type="entry name" value="LeuE"/>
    <property type="match status" value="1"/>
</dbReference>
<dbReference type="Pfam" id="PF01810">
    <property type="entry name" value="LysE"/>
    <property type="match status" value="1"/>
</dbReference>
<dbReference type="GO" id="GO:0005886">
    <property type="term" value="C:plasma membrane"/>
    <property type="evidence" value="ECO:0007669"/>
    <property type="project" value="UniProtKB-SubCell"/>
</dbReference>
<gene>
    <name evidence="7" type="ORF">PT517_11570</name>
</gene>
<dbReference type="GO" id="GO:0015171">
    <property type="term" value="F:amino acid transmembrane transporter activity"/>
    <property type="evidence" value="ECO:0007669"/>
    <property type="project" value="TreeGrafter"/>
</dbReference>
<reference evidence="7" key="2">
    <citation type="submission" date="2023-02" db="EMBL/GenBank/DDBJ databases">
        <authorList>
            <person name="Concha-Toloza M."/>
            <person name="Lopez-Cantillo M."/>
            <person name="Molina-Mora J."/>
            <person name="Collado L."/>
        </authorList>
    </citation>
    <scope>NUCLEOTIDE SEQUENCE</scope>
    <source>
        <strain evidence="7">FR1p153A2</strain>
    </source>
</reference>
<comment type="subcellular location">
    <subcellularLocation>
        <location evidence="1">Cell membrane</location>
        <topology evidence="1">Multi-pass membrane protein</topology>
    </subcellularLocation>
</comment>
<keyword evidence="2" id="KW-1003">Cell membrane</keyword>
<evidence type="ECO:0000256" key="4">
    <source>
        <dbReference type="ARBA" id="ARBA00022989"/>
    </source>
</evidence>
<proteinExistence type="predicted"/>
<dbReference type="InterPro" id="IPR001123">
    <property type="entry name" value="LeuE-type"/>
</dbReference>
<dbReference type="AlphaFoldDB" id="A0AAW6VJQ1"/>
<feature type="transmembrane region" description="Helical" evidence="6">
    <location>
        <begin position="147"/>
        <end position="176"/>
    </location>
</feature>
<evidence type="ECO:0000256" key="1">
    <source>
        <dbReference type="ARBA" id="ARBA00004651"/>
    </source>
</evidence>
<dbReference type="PANTHER" id="PTHR30086:SF20">
    <property type="entry name" value="ARGININE EXPORTER PROTEIN ARGO-RELATED"/>
    <property type="match status" value="1"/>
</dbReference>
<dbReference type="Proteomes" id="UP001237501">
    <property type="component" value="Unassembled WGS sequence"/>
</dbReference>
<protein>
    <submittedName>
        <fullName evidence="7">LysE family translocator</fullName>
    </submittedName>
</protein>
<keyword evidence="4 6" id="KW-1133">Transmembrane helix</keyword>
<evidence type="ECO:0000256" key="2">
    <source>
        <dbReference type="ARBA" id="ARBA00022475"/>
    </source>
</evidence>
<sequence length="207" mass="22920">MEPITLLFILTSVIIIMTPGQDMILVMSRSISQGKKAGITTAFGISIGLMGHTLLATFGLGALLMTSQWLFDIIKFIGAAYLIYIGTQLLFSKNPKLAMKDLPKVSYKKMLMQGALTNIMNPKITIFYFSYLPQFVNINNGNESLQLFILGLTFAVLTFIIKAPIGFISGLLSFWIQARPIVLNYINKTSGFILILLGLKLASEQRN</sequence>
<feature type="transmembrane region" description="Helical" evidence="6">
    <location>
        <begin position="6"/>
        <end position="27"/>
    </location>
</feature>
<dbReference type="EMBL" id="JAQTJK010000020">
    <property type="protein sequence ID" value="MDK2042414.1"/>
    <property type="molecule type" value="Genomic_DNA"/>
</dbReference>
<reference evidence="7" key="1">
    <citation type="journal article" date="2023" name="Antibiotics">
        <title>Genomic Characterization of Antibiotic-Resistant Campylobacterales Isolated from Chilean Poultry Meat.</title>
        <authorList>
            <person name="Concha-Toloza M."/>
            <person name="Lopez-Cantillo M."/>
            <person name="Molina-Mora J.A."/>
            <person name="Collado L."/>
        </authorList>
    </citation>
    <scope>NUCLEOTIDE SEQUENCE</scope>
    <source>
        <strain evidence="7">FR1p153A2</strain>
    </source>
</reference>